<keyword evidence="6" id="KW-1185">Reference proteome</keyword>
<dbReference type="Proteomes" id="UP000245946">
    <property type="component" value="Unassembled WGS sequence"/>
</dbReference>
<dbReference type="Pfam" id="PF08729">
    <property type="entry name" value="HUN"/>
    <property type="match status" value="1"/>
</dbReference>
<dbReference type="OrthoDB" id="5576775at2759"/>
<feature type="compositionally biased region" description="Low complexity" evidence="2">
    <location>
        <begin position="478"/>
        <end position="497"/>
    </location>
</feature>
<accession>A0A316ZG03</accession>
<feature type="compositionally biased region" description="Polar residues" evidence="2">
    <location>
        <begin position="1"/>
        <end position="11"/>
    </location>
</feature>
<feature type="compositionally biased region" description="Acidic residues" evidence="2">
    <location>
        <begin position="72"/>
        <end position="119"/>
    </location>
</feature>
<dbReference type="Pfam" id="PF14075">
    <property type="entry name" value="UBN_AB"/>
    <property type="match status" value="1"/>
</dbReference>
<feature type="region of interest" description="Disordered" evidence="2">
    <location>
        <begin position="1"/>
        <end position="249"/>
    </location>
</feature>
<keyword evidence="1" id="KW-0597">Phosphoprotein</keyword>
<feature type="compositionally biased region" description="Low complexity" evidence="2">
    <location>
        <begin position="690"/>
        <end position="711"/>
    </location>
</feature>
<gene>
    <name evidence="5" type="ORF">FA09DRAFT_208539</name>
</gene>
<feature type="region of interest" description="Disordered" evidence="2">
    <location>
        <begin position="282"/>
        <end position="310"/>
    </location>
</feature>
<feature type="compositionally biased region" description="Basic and acidic residues" evidence="2">
    <location>
        <begin position="337"/>
        <end position="348"/>
    </location>
</feature>
<dbReference type="AlphaFoldDB" id="A0A316ZG03"/>
<evidence type="ECO:0008006" key="7">
    <source>
        <dbReference type="Google" id="ProtNLM"/>
    </source>
</evidence>
<feature type="domain" description="Ubinuclein middle" evidence="4">
    <location>
        <begin position="553"/>
        <end position="784"/>
    </location>
</feature>
<evidence type="ECO:0000256" key="1">
    <source>
        <dbReference type="ARBA" id="ARBA00022553"/>
    </source>
</evidence>
<reference evidence="5 6" key="1">
    <citation type="journal article" date="2018" name="Mol. Biol. Evol.">
        <title>Broad Genomic Sampling Reveals a Smut Pathogenic Ancestry of the Fungal Clade Ustilaginomycotina.</title>
        <authorList>
            <person name="Kijpornyongpan T."/>
            <person name="Mondo S.J."/>
            <person name="Barry K."/>
            <person name="Sandor L."/>
            <person name="Lee J."/>
            <person name="Lipzen A."/>
            <person name="Pangilinan J."/>
            <person name="LaButti K."/>
            <person name="Hainaut M."/>
            <person name="Henrissat B."/>
            <person name="Grigoriev I.V."/>
            <person name="Spatafora J.W."/>
            <person name="Aime M.C."/>
        </authorList>
    </citation>
    <scope>NUCLEOTIDE SEQUENCE [LARGE SCALE GENOMIC DNA]</scope>
    <source>
        <strain evidence="5 6">MCA 4186</strain>
    </source>
</reference>
<feature type="region of interest" description="Disordered" evidence="2">
    <location>
        <begin position="690"/>
        <end position="718"/>
    </location>
</feature>
<evidence type="ECO:0000256" key="2">
    <source>
        <dbReference type="SAM" id="MobiDB-lite"/>
    </source>
</evidence>
<sequence>MSSEQLGSSSPLPMANGSAAASSPAPRQSAAGPSSDAATAHSTQPSFAGAGIANSDTVMHDGDEANGADSAGESDGEQEEGDEEEPEEEAEEEEEEEEESGDDEGSEEEEEDDDDEGSDSGESSRSMATGDGEERGVEAALGGEPGDASAAAAVQAVDANGQPAQTEGSTAAATQGAEGSADAAAAAPQDGSDPAAGPSDPTIHKPKVKKRRRQNRTPSPGTMLPEGPPPRPSMRMTLTPLPVGRDPTVDYKDYTVSVPDLMYDTLKAAGQSGPWMSYWEKKRRDAEEAEAAKVAAAAPPPEVPNDIPADLPPELAALLAKHQETGVVKKKRKRRQMKEDQYDPKDPFVDDSELQFDEPTHSAKPDSDGFFVQYGAVVLETISKKPRKTHVAKAADGSAPALSAAAVLNAATSAAVLYGIGTSTGIRGSTTGSSAAANRMLAKRALDRGILPPMPPKRENGAPERSPSISRAGGAMGLGNLLNGGPSEAASPSRSPALGDESRRSVSRMSEGTRAAPIDIDEDDNVSITEQVLAKYEKALEGTEIKNRVYRSDPRMLQALDELKVLIDAQDWSTKGRFPPALKPALVKISRLALDLGEYNENFFSWMPHLFPYNRFTMHKLIKREFYVEHHSYLKLLQSEHMQQLEQSLRDDLPAHQADHAAAVAAWERRGSPSRDEAPANGAAPEAALAGGDVSMTNGDEANDAAAAEGGPPEKKWRFSDDQRHQICICVVIEDAMAQVQAEKIGFEKGEVPTTIIMARKNLYARLAELLPEPGWSTSTQISREFANLKRRFAEALGTDPKLDQ</sequence>
<dbReference type="GeneID" id="37267020"/>
<dbReference type="RefSeq" id="XP_025600445.1">
    <property type="nucleotide sequence ID" value="XM_025739474.1"/>
</dbReference>
<feature type="compositionally biased region" description="Basic residues" evidence="2">
    <location>
        <begin position="204"/>
        <end position="215"/>
    </location>
</feature>
<feature type="compositionally biased region" description="Low complexity" evidence="2">
    <location>
        <begin position="18"/>
        <end position="35"/>
    </location>
</feature>
<feature type="domain" description="Hpc2-related" evidence="3">
    <location>
        <begin position="330"/>
        <end position="377"/>
    </location>
</feature>
<protein>
    <recommendedName>
        <fullName evidence="7">Ubinuclein middle domain-containing protein</fullName>
    </recommendedName>
</protein>
<evidence type="ECO:0000313" key="5">
    <source>
        <dbReference type="EMBL" id="PWO00167.1"/>
    </source>
</evidence>
<proteinExistence type="predicted"/>
<organism evidence="5 6">
    <name type="scientific">Tilletiopsis washingtonensis</name>
    <dbReference type="NCBI Taxonomy" id="58919"/>
    <lineage>
        <taxon>Eukaryota</taxon>
        <taxon>Fungi</taxon>
        <taxon>Dikarya</taxon>
        <taxon>Basidiomycota</taxon>
        <taxon>Ustilaginomycotina</taxon>
        <taxon>Exobasidiomycetes</taxon>
        <taxon>Entylomatales</taxon>
        <taxon>Entylomatales incertae sedis</taxon>
        <taxon>Tilletiopsis</taxon>
    </lineage>
</organism>
<name>A0A316ZG03_9BASI</name>
<evidence type="ECO:0000313" key="6">
    <source>
        <dbReference type="Proteomes" id="UP000245946"/>
    </source>
</evidence>
<dbReference type="EMBL" id="KZ819286">
    <property type="protein sequence ID" value="PWO00167.1"/>
    <property type="molecule type" value="Genomic_DNA"/>
</dbReference>
<dbReference type="InterPro" id="IPR026947">
    <property type="entry name" value="UBN_middle_dom"/>
</dbReference>
<feature type="region of interest" description="Disordered" evidence="2">
    <location>
        <begin position="322"/>
        <end position="352"/>
    </location>
</feature>
<evidence type="ECO:0000259" key="3">
    <source>
        <dbReference type="Pfam" id="PF08729"/>
    </source>
</evidence>
<feature type="region of interest" description="Disordered" evidence="2">
    <location>
        <begin position="446"/>
        <end position="522"/>
    </location>
</feature>
<dbReference type="STRING" id="58919.A0A316ZG03"/>
<feature type="compositionally biased region" description="Low complexity" evidence="2">
    <location>
        <begin position="147"/>
        <end position="198"/>
    </location>
</feature>
<evidence type="ECO:0000259" key="4">
    <source>
        <dbReference type="Pfam" id="PF14075"/>
    </source>
</evidence>
<feature type="compositionally biased region" description="Polar residues" evidence="2">
    <location>
        <begin position="36"/>
        <end position="46"/>
    </location>
</feature>
<dbReference type="InterPro" id="IPR014840">
    <property type="entry name" value="HRD"/>
</dbReference>